<dbReference type="InterPro" id="IPR011009">
    <property type="entry name" value="Kinase-like_dom_sf"/>
</dbReference>
<organism evidence="2 3">
    <name type="scientific">Actinomarinicola tropica</name>
    <dbReference type="NCBI Taxonomy" id="2789776"/>
    <lineage>
        <taxon>Bacteria</taxon>
        <taxon>Bacillati</taxon>
        <taxon>Actinomycetota</taxon>
        <taxon>Acidimicrobiia</taxon>
        <taxon>Acidimicrobiales</taxon>
        <taxon>Iamiaceae</taxon>
        <taxon>Actinomarinicola</taxon>
    </lineage>
</organism>
<keyword evidence="2" id="KW-0808">Transferase</keyword>
<dbReference type="InterPro" id="IPR052898">
    <property type="entry name" value="ACAD10-like"/>
</dbReference>
<dbReference type="EMBL" id="CP045851">
    <property type="protein sequence ID" value="QGG97092.1"/>
    <property type="molecule type" value="Genomic_DNA"/>
</dbReference>
<dbReference type="Gene3D" id="3.90.1200.10">
    <property type="match status" value="1"/>
</dbReference>
<dbReference type="AlphaFoldDB" id="A0A5Q2RQ31"/>
<dbReference type="Gene3D" id="3.30.200.20">
    <property type="entry name" value="Phosphorylase Kinase, domain 1"/>
    <property type="match status" value="1"/>
</dbReference>
<dbReference type="PANTHER" id="PTHR47829">
    <property type="entry name" value="HYDROLASE, PUTATIVE (AFU_ORTHOLOGUE AFUA_1G12880)-RELATED"/>
    <property type="match status" value="1"/>
</dbReference>
<evidence type="ECO:0000259" key="1">
    <source>
        <dbReference type="Pfam" id="PF01636"/>
    </source>
</evidence>
<dbReference type="CDD" id="cd05154">
    <property type="entry name" value="ACAD10_11_N-like"/>
    <property type="match status" value="1"/>
</dbReference>
<proteinExistence type="predicted"/>
<dbReference type="GO" id="GO:0016740">
    <property type="term" value="F:transferase activity"/>
    <property type="evidence" value="ECO:0007669"/>
    <property type="project" value="UniProtKB-KW"/>
</dbReference>
<gene>
    <name evidence="2" type="ORF">GH723_11540</name>
</gene>
<sequence>MRVSEDVKGIQTEQVTEWFRAHAPAVEPPLTFDLIAGGHSNLTYKVTDQDGRRWVLRRPPLGQVLATAHDMGREHRIISALAPTDVPVAPTVGLCTDEAVNGAPFYVMDFVDGLVIRAAEVGEQLTPEQRRAAGESLVDTMARIHAVDVDAVGLGDLGRKEDYLARQLKRWYGQWNSSKTRELPAVDEVHDHLVAHLPPQHGATIVHGDYRLDNCLVSPEGDVVAVLDWEICTLGDPLADLGLLMVYWADPEDDASGLLSPATALPGFPNRQELVDRYAAASGRDVSNLPVYVAFGYWKLACIVEGVYARYLGGSMGTSDPAQFEVFKSQVEHYAESARRHLELA</sequence>
<name>A0A5Q2RQ31_9ACTN</name>
<reference evidence="2 3" key="1">
    <citation type="submission" date="2019-11" db="EMBL/GenBank/DDBJ databases">
        <authorList>
            <person name="He Y."/>
        </authorList>
    </citation>
    <scope>NUCLEOTIDE SEQUENCE [LARGE SCALE GENOMIC DNA]</scope>
    <source>
        <strain evidence="2 3">SCSIO 58843</strain>
    </source>
</reference>
<dbReference type="InterPro" id="IPR002575">
    <property type="entry name" value="Aminoglycoside_PTrfase"/>
</dbReference>
<evidence type="ECO:0000313" key="2">
    <source>
        <dbReference type="EMBL" id="QGG97092.1"/>
    </source>
</evidence>
<dbReference type="InterPro" id="IPR041726">
    <property type="entry name" value="ACAD10_11_N"/>
</dbReference>
<keyword evidence="3" id="KW-1185">Reference proteome</keyword>
<dbReference type="SUPFAM" id="SSF56112">
    <property type="entry name" value="Protein kinase-like (PK-like)"/>
    <property type="match status" value="1"/>
</dbReference>
<feature type="domain" description="Aminoglycoside phosphotransferase" evidence="1">
    <location>
        <begin position="34"/>
        <end position="255"/>
    </location>
</feature>
<dbReference type="Pfam" id="PF01636">
    <property type="entry name" value="APH"/>
    <property type="match status" value="1"/>
</dbReference>
<evidence type="ECO:0000313" key="3">
    <source>
        <dbReference type="Proteomes" id="UP000334019"/>
    </source>
</evidence>
<dbReference type="KEGG" id="atq:GH723_11540"/>
<dbReference type="PANTHER" id="PTHR47829:SF1">
    <property type="entry name" value="HAD FAMILY PHOSPHATASE"/>
    <property type="match status" value="1"/>
</dbReference>
<dbReference type="Proteomes" id="UP000334019">
    <property type="component" value="Chromosome"/>
</dbReference>
<accession>A0A5Q2RQ31</accession>
<protein>
    <submittedName>
        <fullName evidence="2">Phosphotransferase</fullName>
    </submittedName>
</protein>